<name>A0A1X7VMQ5_AMPQE</name>
<dbReference type="AlphaFoldDB" id="A0A1X7VMQ5"/>
<keyword evidence="1" id="KW-0788">Thiol protease</keyword>
<keyword evidence="1" id="KW-0645">Protease</keyword>
<keyword evidence="1" id="KW-0378">Hydrolase</keyword>
<dbReference type="PROSITE" id="PS50235">
    <property type="entry name" value="USP_3"/>
    <property type="match status" value="1"/>
</dbReference>
<accession>A0A1X7VMQ5</accession>
<dbReference type="EnsemblMetazoa" id="Aqu2.1.41676_001">
    <property type="protein sequence ID" value="Aqu2.1.41676_001"/>
    <property type="gene ID" value="Aqu2.1.41676"/>
</dbReference>
<gene>
    <name evidence="4" type="primary">109589756</name>
</gene>
<dbReference type="GO" id="GO:0006508">
    <property type="term" value="P:proteolysis"/>
    <property type="evidence" value="ECO:0007669"/>
    <property type="project" value="UniProtKB-KW"/>
</dbReference>
<dbReference type="Pfam" id="PF00443">
    <property type="entry name" value="UCH"/>
    <property type="match status" value="1"/>
</dbReference>
<organism evidence="4">
    <name type="scientific">Amphimedon queenslandica</name>
    <name type="common">Sponge</name>
    <dbReference type="NCBI Taxonomy" id="400682"/>
    <lineage>
        <taxon>Eukaryota</taxon>
        <taxon>Metazoa</taxon>
        <taxon>Porifera</taxon>
        <taxon>Demospongiae</taxon>
        <taxon>Heteroscleromorpha</taxon>
        <taxon>Haplosclerida</taxon>
        <taxon>Niphatidae</taxon>
        <taxon>Amphimedon</taxon>
    </lineage>
</organism>
<dbReference type="InterPro" id="IPR018200">
    <property type="entry name" value="USP_CS"/>
</dbReference>
<keyword evidence="1" id="KW-0833">Ubl conjugation pathway</keyword>
<evidence type="ECO:0000256" key="1">
    <source>
        <dbReference type="RuleBase" id="RU366025"/>
    </source>
</evidence>
<dbReference type="InterPro" id="IPR028889">
    <property type="entry name" value="USP"/>
</dbReference>
<dbReference type="CDD" id="cd02257">
    <property type="entry name" value="Peptidase_C19"/>
    <property type="match status" value="1"/>
</dbReference>
<dbReference type="PROSITE" id="PS00972">
    <property type="entry name" value="USP_1"/>
    <property type="match status" value="1"/>
</dbReference>
<dbReference type="PANTHER" id="PTHR24006">
    <property type="entry name" value="UBIQUITIN CARBOXYL-TERMINAL HYDROLASE"/>
    <property type="match status" value="1"/>
</dbReference>
<proteinExistence type="inferred from homology"/>
<comment type="similarity">
    <text evidence="1">Belongs to the peptidase C19 family.</text>
</comment>
<feature type="compositionally biased region" description="Low complexity" evidence="2">
    <location>
        <begin position="36"/>
        <end position="50"/>
    </location>
</feature>
<evidence type="ECO:0000259" key="3">
    <source>
        <dbReference type="PROSITE" id="PS50235"/>
    </source>
</evidence>
<dbReference type="InParanoid" id="A0A1X7VMQ5"/>
<dbReference type="GO" id="GO:0005829">
    <property type="term" value="C:cytosol"/>
    <property type="evidence" value="ECO:0007669"/>
    <property type="project" value="TreeGrafter"/>
</dbReference>
<dbReference type="FunCoup" id="A0A1X7VMQ5">
    <property type="interactions" value="366"/>
</dbReference>
<sequence length="455" mass="51358">MAASELSSPKGRPWNPPRKDLTKGFSRSSKMLAAAFNSSNKENKSNFYNSGHTNPFKIPERQLTSPQGTKRSLSLSPLPPPIPHPKRALLTPNKMTRDPTLPSPPKRSKTDSPEGFINLGNTCYLNAVLQSLLSLRCFALDIVQSHKESPSLSNKSLFRMLFLLVKAKYSGSGLDGQIILIKDIRRIIRERAKNFYGFNEQDAHELLTHCLSMLRSDISALKDSKVFSLCPVEINFKSSIEQSLKCTVCHSTVNKYEEVLDLSLHFTTGSRNSLQELLEDYFKSETVEYKCHSCSNSSCTLSRKLSALPRVLILTLKRYSLNDRGSCDKNLDPVRIPRHLNLAPVSNPDPILSSPYDNKQDVLGQLMGKKLETVIAEKEISPQEKRHALPYRLTSIISHFGNKSSSGHYVSEVHCPLTNTWWHCNDSHVSMTTEEEVRQLHQTKAYILFYIAINR</sequence>
<evidence type="ECO:0000313" key="5">
    <source>
        <dbReference type="Proteomes" id="UP000007879"/>
    </source>
</evidence>
<dbReference type="GO" id="GO:0016579">
    <property type="term" value="P:protein deubiquitination"/>
    <property type="evidence" value="ECO:0007669"/>
    <property type="project" value="InterPro"/>
</dbReference>
<dbReference type="KEGG" id="aqu:109589756"/>
<dbReference type="SUPFAM" id="SSF54001">
    <property type="entry name" value="Cysteine proteinases"/>
    <property type="match status" value="1"/>
</dbReference>
<dbReference type="STRING" id="400682.A0A1X7VMQ5"/>
<dbReference type="PANTHER" id="PTHR24006:SF915">
    <property type="entry name" value="UBIQUITIN CARBOXYL-TERMINAL HYDROLASE-RELATED"/>
    <property type="match status" value="1"/>
</dbReference>
<dbReference type="GO" id="GO:0000082">
    <property type="term" value="P:G1/S transition of mitotic cell cycle"/>
    <property type="evidence" value="ECO:0007669"/>
    <property type="project" value="TreeGrafter"/>
</dbReference>
<feature type="region of interest" description="Disordered" evidence="2">
    <location>
        <begin position="1"/>
        <end position="113"/>
    </location>
</feature>
<dbReference type="GO" id="GO:0005634">
    <property type="term" value="C:nucleus"/>
    <property type="evidence" value="ECO:0007669"/>
    <property type="project" value="TreeGrafter"/>
</dbReference>
<dbReference type="Gene3D" id="3.90.70.10">
    <property type="entry name" value="Cysteine proteinases"/>
    <property type="match status" value="1"/>
</dbReference>
<dbReference type="EnsemblMetazoa" id="XM_020005782.1">
    <property type="protein sequence ID" value="XP_019861341.1"/>
    <property type="gene ID" value="LOC109589756"/>
</dbReference>
<comment type="catalytic activity">
    <reaction evidence="1">
        <text>Thiol-dependent hydrolysis of ester, thioester, amide, peptide and isopeptide bonds formed by the C-terminal Gly of ubiquitin (a 76-residue protein attached to proteins as an intracellular targeting signal).</text>
        <dbReference type="EC" id="3.4.19.12"/>
    </reaction>
</comment>
<reference evidence="5" key="1">
    <citation type="journal article" date="2010" name="Nature">
        <title>The Amphimedon queenslandica genome and the evolution of animal complexity.</title>
        <authorList>
            <person name="Srivastava M."/>
            <person name="Simakov O."/>
            <person name="Chapman J."/>
            <person name="Fahey B."/>
            <person name="Gauthier M.E."/>
            <person name="Mitros T."/>
            <person name="Richards G.S."/>
            <person name="Conaco C."/>
            <person name="Dacre M."/>
            <person name="Hellsten U."/>
            <person name="Larroux C."/>
            <person name="Putnam N.H."/>
            <person name="Stanke M."/>
            <person name="Adamska M."/>
            <person name="Darling A."/>
            <person name="Degnan S.M."/>
            <person name="Oakley T.H."/>
            <person name="Plachetzki D.C."/>
            <person name="Zhai Y."/>
            <person name="Adamski M."/>
            <person name="Calcino A."/>
            <person name="Cummins S.F."/>
            <person name="Goodstein D.M."/>
            <person name="Harris C."/>
            <person name="Jackson D.J."/>
            <person name="Leys S.P."/>
            <person name="Shu S."/>
            <person name="Woodcroft B.J."/>
            <person name="Vervoort M."/>
            <person name="Kosik K.S."/>
            <person name="Manning G."/>
            <person name="Degnan B.M."/>
            <person name="Rokhsar D.S."/>
        </authorList>
    </citation>
    <scope>NUCLEOTIDE SEQUENCE [LARGE SCALE GENOMIC DNA]</scope>
</reference>
<keyword evidence="5" id="KW-1185">Reference proteome</keyword>
<dbReference type="InterPro" id="IPR050164">
    <property type="entry name" value="Peptidase_C19"/>
</dbReference>
<feature type="domain" description="USP" evidence="3">
    <location>
        <begin position="114"/>
        <end position="453"/>
    </location>
</feature>
<dbReference type="InterPro" id="IPR038765">
    <property type="entry name" value="Papain-like_cys_pep_sf"/>
</dbReference>
<evidence type="ECO:0000256" key="2">
    <source>
        <dbReference type="SAM" id="MobiDB-lite"/>
    </source>
</evidence>
<dbReference type="OrthoDB" id="289038at2759"/>
<feature type="compositionally biased region" description="Polar residues" evidence="2">
    <location>
        <begin position="62"/>
        <end position="71"/>
    </location>
</feature>
<evidence type="ECO:0000313" key="4">
    <source>
        <dbReference type="EnsemblMetazoa" id="Aqu2.1.41676_001"/>
    </source>
</evidence>
<dbReference type="GO" id="GO:0004843">
    <property type="term" value="F:cysteine-type deubiquitinase activity"/>
    <property type="evidence" value="ECO:0007669"/>
    <property type="project" value="UniProtKB-UniRule"/>
</dbReference>
<dbReference type="PROSITE" id="PS00973">
    <property type="entry name" value="USP_2"/>
    <property type="match status" value="1"/>
</dbReference>
<dbReference type="Proteomes" id="UP000007879">
    <property type="component" value="Unassembled WGS sequence"/>
</dbReference>
<dbReference type="InterPro" id="IPR001394">
    <property type="entry name" value="Peptidase_C19_UCH"/>
</dbReference>
<protein>
    <recommendedName>
        <fullName evidence="1">Ubiquitin carboxyl-terminal hydrolase</fullName>
        <ecNumber evidence="1">3.4.19.12</ecNumber>
    </recommendedName>
</protein>
<dbReference type="EC" id="3.4.19.12" evidence="1"/>
<dbReference type="eggNOG" id="KOG1868">
    <property type="taxonomic scope" value="Eukaryota"/>
</dbReference>
<reference evidence="4" key="2">
    <citation type="submission" date="2017-05" db="UniProtKB">
        <authorList>
            <consortium name="EnsemblMetazoa"/>
        </authorList>
    </citation>
    <scope>IDENTIFICATION</scope>
</reference>